<organism evidence="11 12">
    <name type="scientific">Talaromyces rugulosus</name>
    <name type="common">Penicillium rugulosum</name>
    <dbReference type="NCBI Taxonomy" id="121627"/>
    <lineage>
        <taxon>Eukaryota</taxon>
        <taxon>Fungi</taxon>
        <taxon>Dikarya</taxon>
        <taxon>Ascomycota</taxon>
        <taxon>Pezizomycotina</taxon>
        <taxon>Eurotiomycetes</taxon>
        <taxon>Eurotiomycetidae</taxon>
        <taxon>Eurotiales</taxon>
        <taxon>Trichocomaceae</taxon>
        <taxon>Talaromyces</taxon>
        <taxon>Talaromyces sect. Islandici</taxon>
    </lineage>
</organism>
<dbReference type="GO" id="GO:0005975">
    <property type="term" value="P:carbohydrate metabolic process"/>
    <property type="evidence" value="ECO:0007669"/>
    <property type="project" value="InterPro"/>
</dbReference>
<dbReference type="KEGG" id="trg:TRUGW13939_07521"/>
<evidence type="ECO:0000256" key="2">
    <source>
        <dbReference type="ARBA" id="ARBA00022801"/>
    </source>
</evidence>
<dbReference type="EC" id="3.2.1.23" evidence="5"/>
<evidence type="ECO:0000259" key="10">
    <source>
        <dbReference type="Pfam" id="PF21467"/>
    </source>
</evidence>
<feature type="signal peptide" evidence="7">
    <location>
        <begin position="1"/>
        <end position="22"/>
    </location>
</feature>
<dbReference type="Gene3D" id="3.20.20.80">
    <property type="entry name" value="Glycosidases"/>
    <property type="match status" value="1"/>
</dbReference>
<dbReference type="AlphaFoldDB" id="A0A7H8R2N5"/>
<evidence type="ECO:0000256" key="5">
    <source>
        <dbReference type="RuleBase" id="RU000675"/>
    </source>
</evidence>
<dbReference type="PROSITE" id="PS01182">
    <property type="entry name" value="GLYCOSYL_HYDROL_F35"/>
    <property type="match status" value="1"/>
</dbReference>
<dbReference type="GeneID" id="55995012"/>
<gene>
    <name evidence="11" type="ORF">TRUGW13939_07521</name>
</gene>
<keyword evidence="12" id="KW-1185">Reference proteome</keyword>
<dbReference type="InterPro" id="IPR017853">
    <property type="entry name" value="GH"/>
</dbReference>
<dbReference type="GO" id="GO:0004565">
    <property type="term" value="F:beta-galactosidase activity"/>
    <property type="evidence" value="ECO:0007669"/>
    <property type="project" value="UniProtKB-EC"/>
</dbReference>
<sequence length="650" mass="71596">MKPVTSIIRAILILLAVSPLNALATSNEHVDNANFSYNNRSFLLNGAPYQIIGGQMDPQRIPRAYWRQRLQMARAMGLNTIFSYIFWNRLEPQPGKWDFSDQNDVAAYFRLAQEEGLHVVLRPGPYVCGEHDWGGFPAWLSQVPGMEVRSNNAPFLNASKTYIQRLAKEVQALQVNNGGPILMAQLENEYGSFGSDKTYLKALATILSDNFDVFLYTNDGGGESYLAGGQLQGVLAEIDGDPKTGFAARDKYVTDSSSLGPLLDGEYYVTWLDSWASNYSHETDSGDTAASQQALKDLDWILSNNNSFSLYMFHGGTNWGFDNGAIWGSSYLEAVTTSYDYGAPLDESGRPTNIYYQIRDVIAKYLPDGTIPDVPIAPNLTQVAEISLKPTVSLFDTLDFFHKTSADYPLSMEALGQSYGFVLYEHIAKTSVQGKVTLGGGIRDRVIVYVNSIRIGVMDSTYAAPSSEQVSLQKDDCLQLLVENLGRVDYAQQLKDQIKGVVGNVTMGNESTVLTGWSIYSMELDNIPPSATTQPSSQKSIHVGSGGPPVFYHGSYAISPDVSQSPLSRDTFLSLPNGVKGVAWVNGRNLGRYWTIGPQQSLYVPGCFLNNGTDLNEIIVLELEPRGNTTFFAKGLSTRHWFNNFDPDAP</sequence>
<dbReference type="InterPro" id="IPR026283">
    <property type="entry name" value="B-gal_1-like"/>
</dbReference>
<feature type="domain" description="Glycoside hydrolase 35 catalytic" evidence="8">
    <location>
        <begin position="41"/>
        <end position="364"/>
    </location>
</feature>
<evidence type="ECO:0000313" key="12">
    <source>
        <dbReference type="Proteomes" id="UP000509510"/>
    </source>
</evidence>
<keyword evidence="2 5" id="KW-0378">Hydrolase</keyword>
<feature type="active site" description="Nucleophile" evidence="4">
    <location>
        <position position="266"/>
    </location>
</feature>
<dbReference type="RefSeq" id="XP_035346553.1">
    <property type="nucleotide sequence ID" value="XM_035490660.1"/>
</dbReference>
<dbReference type="InterPro" id="IPR048912">
    <property type="entry name" value="BetaGal1-like_ABD1"/>
</dbReference>
<dbReference type="PANTHER" id="PTHR23421">
    <property type="entry name" value="BETA-GALACTOSIDASE RELATED"/>
    <property type="match status" value="1"/>
</dbReference>
<reference evidence="12" key="1">
    <citation type="submission" date="2020-06" db="EMBL/GenBank/DDBJ databases">
        <title>A chromosome-scale genome assembly of Talaromyces rugulosus W13939.</title>
        <authorList>
            <person name="Wang B."/>
            <person name="Guo L."/>
            <person name="Ye K."/>
            <person name="Wang L."/>
        </authorList>
    </citation>
    <scope>NUCLEOTIDE SEQUENCE [LARGE SCALE GENOMIC DNA]</scope>
    <source>
        <strain evidence="12">W13939</strain>
    </source>
</reference>
<dbReference type="Pfam" id="PF01301">
    <property type="entry name" value="Glyco_hydro_35"/>
    <property type="match status" value="1"/>
</dbReference>
<dbReference type="InterPro" id="IPR001944">
    <property type="entry name" value="Glycoside_Hdrlase_35"/>
</dbReference>
<evidence type="ECO:0000256" key="1">
    <source>
        <dbReference type="ARBA" id="ARBA00009809"/>
    </source>
</evidence>
<evidence type="ECO:0000313" key="11">
    <source>
        <dbReference type="EMBL" id="QKX60376.1"/>
    </source>
</evidence>
<proteinExistence type="inferred from homology"/>
<protein>
    <recommendedName>
        <fullName evidence="5">Beta-galactosidase</fullName>
        <ecNumber evidence="5">3.2.1.23</ecNumber>
    </recommendedName>
</protein>
<comment type="catalytic activity">
    <reaction evidence="5">
        <text>Hydrolysis of terminal non-reducing beta-D-galactose residues in beta-D-galactosides.</text>
        <dbReference type="EC" id="3.2.1.23"/>
    </reaction>
</comment>
<evidence type="ECO:0000256" key="4">
    <source>
        <dbReference type="PIRSR" id="PIRSR006336-1"/>
    </source>
</evidence>
<dbReference type="InterPro" id="IPR008979">
    <property type="entry name" value="Galactose-bd-like_sf"/>
</dbReference>
<dbReference type="SUPFAM" id="SSF51445">
    <property type="entry name" value="(Trans)glycosidases"/>
    <property type="match status" value="1"/>
</dbReference>
<dbReference type="Proteomes" id="UP000509510">
    <property type="component" value="Chromosome IV"/>
</dbReference>
<feature type="domain" description="Beta-galactosidase 1-like first all-beta" evidence="9">
    <location>
        <begin position="409"/>
        <end position="522"/>
    </location>
</feature>
<accession>A0A7H8R2N5</accession>
<dbReference type="PRINTS" id="PR00742">
    <property type="entry name" value="GLHYDRLASE35"/>
</dbReference>
<feature type="chain" id="PRO_5028860386" description="Beta-galactosidase" evidence="7">
    <location>
        <begin position="23"/>
        <end position="650"/>
    </location>
</feature>
<dbReference type="PIRSF" id="PIRSF006336">
    <property type="entry name" value="B-gal"/>
    <property type="match status" value="1"/>
</dbReference>
<keyword evidence="7" id="KW-0732">Signal</keyword>
<dbReference type="Pfam" id="PF21467">
    <property type="entry name" value="BetaGal_gal-bd"/>
    <property type="match status" value="1"/>
</dbReference>
<dbReference type="Gene3D" id="2.60.120.260">
    <property type="entry name" value="Galactose-binding domain-like"/>
    <property type="match status" value="2"/>
</dbReference>
<dbReference type="InterPro" id="IPR019801">
    <property type="entry name" value="Glyco_hydro_35_CS"/>
</dbReference>
<evidence type="ECO:0000256" key="3">
    <source>
        <dbReference type="ARBA" id="ARBA00023295"/>
    </source>
</evidence>
<dbReference type="InterPro" id="IPR048913">
    <property type="entry name" value="BetaGal_gal-bd"/>
</dbReference>
<dbReference type="SUPFAM" id="SSF49785">
    <property type="entry name" value="Galactose-binding domain-like"/>
    <property type="match status" value="1"/>
</dbReference>
<evidence type="ECO:0000259" key="9">
    <source>
        <dbReference type="Pfam" id="PF21317"/>
    </source>
</evidence>
<keyword evidence="3 5" id="KW-0326">Glycosidase</keyword>
<evidence type="ECO:0000256" key="7">
    <source>
        <dbReference type="SAM" id="SignalP"/>
    </source>
</evidence>
<evidence type="ECO:0000256" key="6">
    <source>
        <dbReference type="RuleBase" id="RU003679"/>
    </source>
</evidence>
<feature type="domain" description="Beta-galactosidase galactose-binding" evidence="10">
    <location>
        <begin position="549"/>
        <end position="612"/>
    </location>
</feature>
<name>A0A7H8R2N5_TALRU</name>
<feature type="active site" description="Proton donor" evidence="4">
    <location>
        <position position="189"/>
    </location>
</feature>
<dbReference type="FunFam" id="2.60.120.260:FF:000049">
    <property type="entry name" value="Beta-galactosidase"/>
    <property type="match status" value="1"/>
</dbReference>
<evidence type="ECO:0000259" key="8">
    <source>
        <dbReference type="Pfam" id="PF01301"/>
    </source>
</evidence>
<dbReference type="InterPro" id="IPR031330">
    <property type="entry name" value="Gly_Hdrlase_35_cat"/>
</dbReference>
<dbReference type="OrthoDB" id="1657402at2759"/>
<dbReference type="Pfam" id="PF21317">
    <property type="entry name" value="BetaGal_ABD_1"/>
    <property type="match status" value="1"/>
</dbReference>
<dbReference type="EMBL" id="CP055901">
    <property type="protein sequence ID" value="QKX60376.1"/>
    <property type="molecule type" value="Genomic_DNA"/>
</dbReference>
<comment type="similarity">
    <text evidence="1 6">Belongs to the glycosyl hydrolase 35 family.</text>
</comment>